<name>A0AAD8IHX5_9APIA</name>
<gene>
    <name evidence="2" type="ORF">POM88_023006</name>
</gene>
<evidence type="ECO:0000256" key="1">
    <source>
        <dbReference type="SAM" id="MobiDB-lite"/>
    </source>
</evidence>
<feature type="region of interest" description="Disordered" evidence="1">
    <location>
        <begin position="124"/>
        <end position="173"/>
    </location>
</feature>
<dbReference type="Proteomes" id="UP001237642">
    <property type="component" value="Unassembled WGS sequence"/>
</dbReference>
<dbReference type="AlphaFoldDB" id="A0AAD8IHX5"/>
<comment type="caution">
    <text evidence="2">The sequence shown here is derived from an EMBL/GenBank/DDBJ whole genome shotgun (WGS) entry which is preliminary data.</text>
</comment>
<keyword evidence="3" id="KW-1185">Reference proteome</keyword>
<feature type="compositionally biased region" description="Basic residues" evidence="1">
    <location>
        <begin position="159"/>
        <end position="172"/>
    </location>
</feature>
<accession>A0AAD8IHX5</accession>
<dbReference type="EMBL" id="JAUIZM010000005">
    <property type="protein sequence ID" value="KAK1385271.1"/>
    <property type="molecule type" value="Genomic_DNA"/>
</dbReference>
<sequence length="327" mass="37139">MKLLPRGFIALRTIPRRPTILLPIDRNHHLRPLFSFKTVLFFAEMGDNFKVLRFVWRGEEVNIRVDVDKISLLDLIVTFEDEVKELGIKTKMNYHYPTFGYSYEMEHHKLVKDSDLMKMRRAEADKGGGENKGNGGDEITGKVDNVGDEVVENEGNGKERKKPAKKPNKKAVMKSTLPAPISPQTAFKSLTVRRSPRFIAATNPSQTESTITIPDQGLFSRKIPKTTAKRKGLLYSCSEKQGNSEVEEGNATQNAEIYELGEPSDRVKNVKRQESSRKDWTIISDRQKGIDLAIEKVWPTVKRRCRPVLTLLEGIRRVCMTMVNVPG</sequence>
<reference evidence="2" key="2">
    <citation type="submission" date="2023-05" db="EMBL/GenBank/DDBJ databases">
        <authorList>
            <person name="Schelkunov M.I."/>
        </authorList>
    </citation>
    <scope>NUCLEOTIDE SEQUENCE</scope>
    <source>
        <strain evidence="2">Hsosn_3</strain>
        <tissue evidence="2">Leaf</tissue>
    </source>
</reference>
<protein>
    <submittedName>
        <fullName evidence="2">Uncharacterized protein</fullName>
    </submittedName>
</protein>
<evidence type="ECO:0000313" key="3">
    <source>
        <dbReference type="Proteomes" id="UP001237642"/>
    </source>
</evidence>
<reference evidence="2" key="1">
    <citation type="submission" date="2023-02" db="EMBL/GenBank/DDBJ databases">
        <title>Genome of toxic invasive species Heracleum sosnowskyi carries increased number of genes despite the absence of recent whole-genome duplications.</title>
        <authorList>
            <person name="Schelkunov M."/>
            <person name="Shtratnikova V."/>
            <person name="Makarenko M."/>
            <person name="Klepikova A."/>
            <person name="Omelchenko D."/>
            <person name="Novikova G."/>
            <person name="Obukhova E."/>
            <person name="Bogdanov V."/>
            <person name="Penin A."/>
            <person name="Logacheva M."/>
        </authorList>
    </citation>
    <scope>NUCLEOTIDE SEQUENCE</scope>
    <source>
        <strain evidence="2">Hsosn_3</strain>
        <tissue evidence="2">Leaf</tissue>
    </source>
</reference>
<proteinExistence type="predicted"/>
<evidence type="ECO:0000313" key="2">
    <source>
        <dbReference type="EMBL" id="KAK1385271.1"/>
    </source>
</evidence>
<organism evidence="2 3">
    <name type="scientific">Heracleum sosnowskyi</name>
    <dbReference type="NCBI Taxonomy" id="360622"/>
    <lineage>
        <taxon>Eukaryota</taxon>
        <taxon>Viridiplantae</taxon>
        <taxon>Streptophyta</taxon>
        <taxon>Embryophyta</taxon>
        <taxon>Tracheophyta</taxon>
        <taxon>Spermatophyta</taxon>
        <taxon>Magnoliopsida</taxon>
        <taxon>eudicotyledons</taxon>
        <taxon>Gunneridae</taxon>
        <taxon>Pentapetalae</taxon>
        <taxon>asterids</taxon>
        <taxon>campanulids</taxon>
        <taxon>Apiales</taxon>
        <taxon>Apiaceae</taxon>
        <taxon>Apioideae</taxon>
        <taxon>apioid superclade</taxon>
        <taxon>Tordylieae</taxon>
        <taxon>Tordyliinae</taxon>
        <taxon>Heracleum</taxon>
    </lineage>
</organism>